<feature type="transmembrane region" description="Helical" evidence="7">
    <location>
        <begin position="21"/>
        <end position="49"/>
    </location>
</feature>
<gene>
    <name evidence="10" type="ORF">CWC05_10515</name>
</gene>
<accession>A0A5S3Z3Y0</accession>
<feature type="transmembrane region" description="Helical" evidence="7">
    <location>
        <begin position="287"/>
        <end position="312"/>
    </location>
</feature>
<dbReference type="InterPro" id="IPR025857">
    <property type="entry name" value="MacB_PCD"/>
</dbReference>
<feature type="domain" description="MacB-like periplasmic core" evidence="9">
    <location>
        <begin position="442"/>
        <end position="644"/>
    </location>
</feature>
<dbReference type="GO" id="GO:0022857">
    <property type="term" value="F:transmembrane transporter activity"/>
    <property type="evidence" value="ECO:0007669"/>
    <property type="project" value="TreeGrafter"/>
</dbReference>
<evidence type="ECO:0000256" key="6">
    <source>
        <dbReference type="ARBA" id="ARBA00038076"/>
    </source>
</evidence>
<dbReference type="EMBL" id="PNCG01000010">
    <property type="protein sequence ID" value="TMP86902.1"/>
    <property type="molecule type" value="Genomic_DNA"/>
</dbReference>
<feature type="transmembrane region" description="Helical" evidence="7">
    <location>
        <begin position="379"/>
        <end position="403"/>
    </location>
</feature>
<feature type="transmembrane region" description="Helical" evidence="7">
    <location>
        <begin position="434"/>
        <end position="454"/>
    </location>
</feature>
<dbReference type="InterPro" id="IPR003838">
    <property type="entry name" value="ABC3_permease_C"/>
</dbReference>
<keyword evidence="5 7" id="KW-0472">Membrane</keyword>
<evidence type="ECO:0000259" key="9">
    <source>
        <dbReference type="Pfam" id="PF12704"/>
    </source>
</evidence>
<evidence type="ECO:0000313" key="10">
    <source>
        <dbReference type="EMBL" id="TMP86902.1"/>
    </source>
</evidence>
<evidence type="ECO:0000313" key="11">
    <source>
        <dbReference type="Proteomes" id="UP000305874"/>
    </source>
</evidence>
<dbReference type="Pfam" id="PF12704">
    <property type="entry name" value="MacB_PCD"/>
    <property type="match status" value="2"/>
</dbReference>
<evidence type="ECO:0000259" key="8">
    <source>
        <dbReference type="Pfam" id="PF02687"/>
    </source>
</evidence>
<dbReference type="Proteomes" id="UP000305874">
    <property type="component" value="Unassembled WGS sequence"/>
</dbReference>
<dbReference type="STRING" id="151081.TW72_06530"/>
<name>A0A5S3Z3Y0_9GAMM</name>
<feature type="transmembrane region" description="Helical" evidence="7">
    <location>
        <begin position="333"/>
        <end position="359"/>
    </location>
</feature>
<dbReference type="Pfam" id="PF02687">
    <property type="entry name" value="FtsX"/>
    <property type="match status" value="2"/>
</dbReference>
<evidence type="ECO:0000256" key="1">
    <source>
        <dbReference type="ARBA" id="ARBA00004651"/>
    </source>
</evidence>
<feature type="transmembrane region" description="Helical" evidence="7">
    <location>
        <begin position="682"/>
        <end position="706"/>
    </location>
</feature>
<feature type="domain" description="ABC3 transporter permease C-terminal" evidence="8">
    <location>
        <begin position="690"/>
        <end position="801"/>
    </location>
</feature>
<organism evidence="10 11">
    <name type="scientific">Pseudoalteromonas ruthenica</name>
    <dbReference type="NCBI Taxonomy" id="151081"/>
    <lineage>
        <taxon>Bacteria</taxon>
        <taxon>Pseudomonadati</taxon>
        <taxon>Pseudomonadota</taxon>
        <taxon>Gammaproteobacteria</taxon>
        <taxon>Alteromonadales</taxon>
        <taxon>Pseudoalteromonadaceae</taxon>
        <taxon>Pseudoalteromonas</taxon>
    </lineage>
</organism>
<evidence type="ECO:0000256" key="7">
    <source>
        <dbReference type="SAM" id="Phobius"/>
    </source>
</evidence>
<feature type="transmembrane region" description="Helical" evidence="7">
    <location>
        <begin position="772"/>
        <end position="792"/>
    </location>
</feature>
<dbReference type="InterPro" id="IPR050250">
    <property type="entry name" value="Macrolide_Exporter_MacB"/>
</dbReference>
<keyword evidence="4 7" id="KW-1133">Transmembrane helix</keyword>
<proteinExistence type="inferred from homology"/>
<evidence type="ECO:0000256" key="5">
    <source>
        <dbReference type="ARBA" id="ARBA00023136"/>
    </source>
</evidence>
<reference evidence="10 11" key="1">
    <citation type="submission" date="2017-12" db="EMBL/GenBank/DDBJ databases">
        <authorList>
            <person name="Paulsen S."/>
            <person name="Gram L.K."/>
        </authorList>
    </citation>
    <scope>NUCLEOTIDE SEQUENCE [LARGE SCALE GENOMIC DNA]</scope>
    <source>
        <strain evidence="10 11">S2897</strain>
    </source>
</reference>
<evidence type="ECO:0000256" key="3">
    <source>
        <dbReference type="ARBA" id="ARBA00022692"/>
    </source>
</evidence>
<evidence type="ECO:0008006" key="12">
    <source>
        <dbReference type="Google" id="ProtNLM"/>
    </source>
</evidence>
<evidence type="ECO:0000256" key="4">
    <source>
        <dbReference type="ARBA" id="ARBA00022989"/>
    </source>
</evidence>
<comment type="similarity">
    <text evidence="6">Belongs to the ABC-4 integral membrane protein family.</text>
</comment>
<dbReference type="AlphaFoldDB" id="A0A5S3Z3Y0"/>
<sequence>MMTRLRMHLHMALLSLRQTPGFVAAVVATLAITLACFFVVMSLFSSYFVAPLNVEQESRLVIVEQDNIYPDYNSPGFQSFQSVLHWYETQTSFSRQALVNSGEDVISNLPGEPRIAITYASDGYFELFRVPLALGQHMSRQQRVQEPLDEVLISYDFWQRYYGGDDNVIGQTLVKLDKHYRIVGVVAKNYQDPYMFNRGDNQLWFKFSADARYFNDDNPSAWWNLFRGMKLVGVLKPGATKASTEAELYQNIQEIKAQWKEEFDELDDLKPIVTPFRQAELGDNDDLAIMLLAGVTGLVLIALLNVSNLFIARAVAKHKTLALQAVLGAKRKTLFASILSETFVLMAFAVTIALFIAAWGVKLFKWVSSGHLPLVHTVGIDITVVSSALILCILLALLFAWITSRLINFKQLRSQVQSSGKGAVSQVSMRTVKWMIAIQLFLATSLVITATMVLHKSVETLQRPLGSRVDNIYQVMVFIEKNRDELSKRYDDLQKFLHAAEQIPGVKAVAHGQSPVDRGKRASTITDMSGKGSIFIPQTWVGQDYFEFTGLKIIEGRNFSEAAIRGEKHEFLVTKAVNDLLKPEGSLIGEKFYSFDPDNPVEVVGITENFNHPKFYDEDLGRHLWWPAQPYGFAIMIEMQPGQQLQRETVFQAMQQVSNRAGIWTFKSLEEQYAAITHLDKVTLMLCTALGIFTLLLAGIGIYGVLSYNLRLRRYELGMRMALGAKRKLLYRQLIKDTIMPLVAAFLLALGVSLGGYILFQQSVMLWLSLNPLWLLFVSAAIIVFALASVIWPMRQLIHDKPMAALKQQ</sequence>
<keyword evidence="3 7" id="KW-0812">Transmembrane</keyword>
<feature type="domain" description="MacB-like periplasmic core" evidence="9">
    <location>
        <begin position="26"/>
        <end position="248"/>
    </location>
</feature>
<evidence type="ECO:0000256" key="2">
    <source>
        <dbReference type="ARBA" id="ARBA00022475"/>
    </source>
</evidence>
<dbReference type="RefSeq" id="WP_138548166.1">
    <property type="nucleotide sequence ID" value="NZ_PNCG01000010.1"/>
</dbReference>
<feature type="domain" description="ABC3 transporter permease C-terminal" evidence="8">
    <location>
        <begin position="296"/>
        <end position="408"/>
    </location>
</feature>
<dbReference type="PANTHER" id="PTHR30572">
    <property type="entry name" value="MEMBRANE COMPONENT OF TRANSPORTER-RELATED"/>
    <property type="match status" value="1"/>
</dbReference>
<keyword evidence="2" id="KW-1003">Cell membrane</keyword>
<comment type="subcellular location">
    <subcellularLocation>
        <location evidence="1">Cell membrane</location>
        <topology evidence="1">Multi-pass membrane protein</topology>
    </subcellularLocation>
</comment>
<reference evidence="11" key="2">
    <citation type="submission" date="2019-06" db="EMBL/GenBank/DDBJ databases">
        <title>Co-occurence of chitin degradation, pigmentation and bioactivity in marine Pseudoalteromonas.</title>
        <authorList>
            <person name="Sonnenschein E.C."/>
            <person name="Bech P.K."/>
        </authorList>
    </citation>
    <scope>NUCLEOTIDE SEQUENCE [LARGE SCALE GENOMIC DNA]</scope>
    <source>
        <strain evidence="11">S2897</strain>
    </source>
</reference>
<dbReference type="PANTHER" id="PTHR30572:SF4">
    <property type="entry name" value="ABC TRANSPORTER PERMEASE YTRF"/>
    <property type="match status" value="1"/>
</dbReference>
<protein>
    <recommendedName>
        <fullName evidence="12">ABC transporter permease</fullName>
    </recommendedName>
</protein>
<dbReference type="GO" id="GO:0005886">
    <property type="term" value="C:plasma membrane"/>
    <property type="evidence" value="ECO:0007669"/>
    <property type="project" value="UniProtKB-SubCell"/>
</dbReference>
<comment type="caution">
    <text evidence="10">The sequence shown here is derived from an EMBL/GenBank/DDBJ whole genome shotgun (WGS) entry which is preliminary data.</text>
</comment>
<feature type="transmembrane region" description="Helical" evidence="7">
    <location>
        <begin position="738"/>
        <end position="760"/>
    </location>
</feature>